<evidence type="ECO:0000313" key="2">
    <source>
        <dbReference type="EMBL" id="KAK1415362.1"/>
    </source>
</evidence>
<comment type="caution">
    <text evidence="2">The sequence shown here is derived from an EMBL/GenBank/DDBJ whole genome shotgun (WGS) entry which is preliminary data.</text>
</comment>
<dbReference type="AlphaFoldDB" id="A0AAD8K6Y2"/>
<feature type="compositionally biased region" description="Basic and acidic residues" evidence="1">
    <location>
        <begin position="36"/>
        <end position="46"/>
    </location>
</feature>
<dbReference type="Proteomes" id="UP001229421">
    <property type="component" value="Unassembled WGS sequence"/>
</dbReference>
<evidence type="ECO:0000256" key="1">
    <source>
        <dbReference type="SAM" id="MobiDB-lite"/>
    </source>
</evidence>
<evidence type="ECO:0000313" key="3">
    <source>
        <dbReference type="Proteomes" id="UP001229421"/>
    </source>
</evidence>
<sequence length="222" mass="25452">MCVACRPPQREREKEKESERPRMNGGRCVLHVGHRREREKEKESERPRMNGGRYYCCGLGAIDAVAASPDVCCMSATAERERERKRVRETKDERWKVSRDDHLDLLRQQRRYYCCGLGAIDAVAASPAAIVVIGIALPVQDSRTCAEQTQNHTTAFVHRKHNNPDVFYVTPWLPSRLLNMLNDEIASLIPETCFDSIPMKVRVLHKWNPTFVEDGKFLSTGR</sequence>
<protein>
    <submittedName>
        <fullName evidence="2">Uncharacterized protein</fullName>
    </submittedName>
</protein>
<dbReference type="EMBL" id="JAUHHV010000008">
    <property type="protein sequence ID" value="KAK1415362.1"/>
    <property type="molecule type" value="Genomic_DNA"/>
</dbReference>
<reference evidence="2" key="1">
    <citation type="journal article" date="2023" name="bioRxiv">
        <title>Improved chromosome-level genome assembly for marigold (Tagetes erecta).</title>
        <authorList>
            <person name="Jiang F."/>
            <person name="Yuan L."/>
            <person name="Wang S."/>
            <person name="Wang H."/>
            <person name="Xu D."/>
            <person name="Wang A."/>
            <person name="Fan W."/>
        </authorList>
    </citation>
    <scope>NUCLEOTIDE SEQUENCE</scope>
    <source>
        <strain evidence="2">WSJ</strain>
        <tissue evidence="2">Leaf</tissue>
    </source>
</reference>
<accession>A0AAD8K6Y2</accession>
<feature type="compositionally biased region" description="Basic and acidic residues" evidence="1">
    <location>
        <begin position="8"/>
        <end position="22"/>
    </location>
</feature>
<name>A0AAD8K6Y2_TARER</name>
<feature type="region of interest" description="Disordered" evidence="1">
    <location>
        <begin position="1"/>
        <end position="46"/>
    </location>
</feature>
<organism evidence="2 3">
    <name type="scientific">Tagetes erecta</name>
    <name type="common">African marigold</name>
    <dbReference type="NCBI Taxonomy" id="13708"/>
    <lineage>
        <taxon>Eukaryota</taxon>
        <taxon>Viridiplantae</taxon>
        <taxon>Streptophyta</taxon>
        <taxon>Embryophyta</taxon>
        <taxon>Tracheophyta</taxon>
        <taxon>Spermatophyta</taxon>
        <taxon>Magnoliopsida</taxon>
        <taxon>eudicotyledons</taxon>
        <taxon>Gunneridae</taxon>
        <taxon>Pentapetalae</taxon>
        <taxon>asterids</taxon>
        <taxon>campanulids</taxon>
        <taxon>Asterales</taxon>
        <taxon>Asteraceae</taxon>
        <taxon>Asteroideae</taxon>
        <taxon>Heliantheae alliance</taxon>
        <taxon>Tageteae</taxon>
        <taxon>Tagetes</taxon>
    </lineage>
</organism>
<gene>
    <name evidence="2" type="ORF">QVD17_31143</name>
</gene>
<proteinExistence type="predicted"/>
<keyword evidence="3" id="KW-1185">Reference proteome</keyword>